<gene>
    <name evidence="2" type="ORF">EDD18DRAFT_1458308</name>
</gene>
<accession>A0AA39QJM8</accession>
<evidence type="ECO:0000313" key="2">
    <source>
        <dbReference type="EMBL" id="KAK0503581.1"/>
    </source>
</evidence>
<feature type="signal peptide" evidence="1">
    <location>
        <begin position="1"/>
        <end position="25"/>
    </location>
</feature>
<keyword evidence="3" id="KW-1185">Reference proteome</keyword>
<sequence length="134" mass="14481">MMFKFASIAMIAFTAMFLSAGQANSAALIADNAVDACNGSNNYGVGHSCAFKQSQGGQTRVETWSARSESINWGATSSNGRVGCALRMVLGEELRHGLVILVSLISYNSTNVFSQFPRVFMESELLEIINNCDR</sequence>
<proteinExistence type="predicted"/>
<reference evidence="2" key="1">
    <citation type="submission" date="2023-06" db="EMBL/GenBank/DDBJ databases">
        <authorList>
            <consortium name="Lawrence Berkeley National Laboratory"/>
            <person name="Ahrendt S."/>
            <person name="Sahu N."/>
            <person name="Indic B."/>
            <person name="Wong-Bajracharya J."/>
            <person name="Merenyi Z."/>
            <person name="Ke H.-M."/>
            <person name="Monk M."/>
            <person name="Kocsube S."/>
            <person name="Drula E."/>
            <person name="Lipzen A."/>
            <person name="Balint B."/>
            <person name="Henrissat B."/>
            <person name="Andreopoulos B."/>
            <person name="Martin F.M."/>
            <person name="Harder C.B."/>
            <person name="Rigling D."/>
            <person name="Ford K.L."/>
            <person name="Foster G.D."/>
            <person name="Pangilinan J."/>
            <person name="Papanicolaou A."/>
            <person name="Barry K."/>
            <person name="LaButti K."/>
            <person name="Viragh M."/>
            <person name="Koriabine M."/>
            <person name="Yan M."/>
            <person name="Riley R."/>
            <person name="Champramary S."/>
            <person name="Plett K.L."/>
            <person name="Tsai I.J."/>
            <person name="Slot J."/>
            <person name="Sipos G."/>
            <person name="Plett J."/>
            <person name="Nagy L.G."/>
            <person name="Grigoriev I.V."/>
        </authorList>
    </citation>
    <scope>NUCLEOTIDE SEQUENCE</scope>
    <source>
        <strain evidence="2">HWK02</strain>
    </source>
</reference>
<protein>
    <submittedName>
        <fullName evidence="2">Uncharacterized protein</fullName>
    </submittedName>
</protein>
<evidence type="ECO:0000256" key="1">
    <source>
        <dbReference type="SAM" id="SignalP"/>
    </source>
</evidence>
<dbReference type="Proteomes" id="UP001175228">
    <property type="component" value="Unassembled WGS sequence"/>
</dbReference>
<evidence type="ECO:0000313" key="3">
    <source>
        <dbReference type="Proteomes" id="UP001175228"/>
    </source>
</evidence>
<name>A0AA39QJM8_9AGAR</name>
<feature type="chain" id="PRO_5041334552" evidence="1">
    <location>
        <begin position="26"/>
        <end position="134"/>
    </location>
</feature>
<keyword evidence="1" id="KW-0732">Signal</keyword>
<dbReference type="AlphaFoldDB" id="A0AA39QJM8"/>
<dbReference type="EMBL" id="JAUEPU010000004">
    <property type="protein sequence ID" value="KAK0503581.1"/>
    <property type="molecule type" value="Genomic_DNA"/>
</dbReference>
<organism evidence="2 3">
    <name type="scientific">Armillaria luteobubalina</name>
    <dbReference type="NCBI Taxonomy" id="153913"/>
    <lineage>
        <taxon>Eukaryota</taxon>
        <taxon>Fungi</taxon>
        <taxon>Dikarya</taxon>
        <taxon>Basidiomycota</taxon>
        <taxon>Agaricomycotina</taxon>
        <taxon>Agaricomycetes</taxon>
        <taxon>Agaricomycetidae</taxon>
        <taxon>Agaricales</taxon>
        <taxon>Marasmiineae</taxon>
        <taxon>Physalacriaceae</taxon>
        <taxon>Armillaria</taxon>
    </lineage>
</organism>
<comment type="caution">
    <text evidence="2">The sequence shown here is derived from an EMBL/GenBank/DDBJ whole genome shotgun (WGS) entry which is preliminary data.</text>
</comment>